<protein>
    <submittedName>
        <fullName evidence="3">R-spondin-3-like</fullName>
    </submittedName>
</protein>
<proteinExistence type="predicted"/>
<sequence>MDESVYMFLVDCLTTSWSSWTFCNWGGKPCKRIEGFQQRYRTIVQYPSRDGRQCPPVTELRMCYTPKQLCIAILTNKSEIGSERKQTNNPKRKKKKKKRKRRPKKDHSRHRHGREWAVKRDRKRRQRKARRMLQQQRHGAALAHLPANLPDLVTNEIK</sequence>
<dbReference type="PROSITE" id="PS50092">
    <property type="entry name" value="TSP1"/>
    <property type="match status" value="1"/>
</dbReference>
<dbReference type="Proteomes" id="UP000695022">
    <property type="component" value="Unplaced"/>
</dbReference>
<feature type="compositionally biased region" description="Basic residues" evidence="1">
    <location>
        <begin position="120"/>
        <end position="131"/>
    </location>
</feature>
<dbReference type="RefSeq" id="XP_014673075.1">
    <property type="nucleotide sequence ID" value="XM_014817589.1"/>
</dbReference>
<dbReference type="PANTHER" id="PTHR46987">
    <property type="entry name" value="NEUROHYPOPHYSIAL HORMONES, N-TERMINAL DOMAIN CONTAINING PROTEIN"/>
    <property type="match status" value="1"/>
</dbReference>
<evidence type="ECO:0000313" key="3">
    <source>
        <dbReference type="RefSeq" id="XP_014673075.1"/>
    </source>
</evidence>
<organism evidence="2 3">
    <name type="scientific">Priapulus caudatus</name>
    <name type="common">Priapulid worm</name>
    <dbReference type="NCBI Taxonomy" id="37621"/>
    <lineage>
        <taxon>Eukaryota</taxon>
        <taxon>Metazoa</taxon>
        <taxon>Ecdysozoa</taxon>
        <taxon>Scalidophora</taxon>
        <taxon>Priapulida</taxon>
        <taxon>Priapulimorpha</taxon>
        <taxon>Priapulimorphida</taxon>
        <taxon>Priapulidae</taxon>
        <taxon>Priapulus</taxon>
    </lineage>
</organism>
<feature type="compositionally biased region" description="Basic residues" evidence="1">
    <location>
        <begin position="90"/>
        <end position="113"/>
    </location>
</feature>
<dbReference type="InterPro" id="IPR036383">
    <property type="entry name" value="TSP1_rpt_sf"/>
</dbReference>
<dbReference type="SUPFAM" id="SSF82895">
    <property type="entry name" value="TSP-1 type 1 repeat"/>
    <property type="match status" value="1"/>
</dbReference>
<evidence type="ECO:0000256" key="1">
    <source>
        <dbReference type="SAM" id="MobiDB-lite"/>
    </source>
</evidence>
<dbReference type="PANTHER" id="PTHR46987:SF7">
    <property type="entry name" value="TNFR-CYS DOMAIN-CONTAINING PROTEIN"/>
    <property type="match status" value="1"/>
</dbReference>
<reference evidence="3" key="1">
    <citation type="submission" date="2025-08" db="UniProtKB">
        <authorList>
            <consortium name="RefSeq"/>
        </authorList>
    </citation>
    <scope>IDENTIFICATION</scope>
</reference>
<dbReference type="InterPro" id="IPR051514">
    <property type="entry name" value="R-spondin"/>
</dbReference>
<dbReference type="Gene3D" id="2.20.100.10">
    <property type="entry name" value="Thrombospondin type-1 (TSP1) repeat"/>
    <property type="match status" value="1"/>
</dbReference>
<dbReference type="GeneID" id="106813457"/>
<dbReference type="InterPro" id="IPR000884">
    <property type="entry name" value="TSP1_rpt"/>
</dbReference>
<gene>
    <name evidence="3" type="primary">LOC106813457</name>
</gene>
<name>A0ABM1ELK4_PRICU</name>
<keyword evidence="2" id="KW-1185">Reference proteome</keyword>
<feature type="region of interest" description="Disordered" evidence="1">
    <location>
        <begin position="80"/>
        <end position="144"/>
    </location>
</feature>
<evidence type="ECO:0000313" key="2">
    <source>
        <dbReference type="Proteomes" id="UP000695022"/>
    </source>
</evidence>
<accession>A0ABM1ELK4</accession>